<feature type="region of interest" description="Disordered" evidence="1">
    <location>
        <begin position="89"/>
        <end position="130"/>
    </location>
</feature>
<organism evidence="2">
    <name type="scientific">Eutreptiella gymnastica</name>
    <dbReference type="NCBI Taxonomy" id="73025"/>
    <lineage>
        <taxon>Eukaryota</taxon>
        <taxon>Discoba</taxon>
        <taxon>Euglenozoa</taxon>
        <taxon>Euglenida</taxon>
        <taxon>Spirocuta</taxon>
        <taxon>Euglenophyceae</taxon>
        <taxon>Eutreptiales</taxon>
        <taxon>Eutreptiaceae</taxon>
        <taxon>Eutreptiella</taxon>
    </lineage>
</organism>
<evidence type="ECO:0000313" key="2">
    <source>
        <dbReference type="EMBL" id="CAD8989834.1"/>
    </source>
</evidence>
<proteinExistence type="predicted"/>
<dbReference type="EMBL" id="HBGA01002517">
    <property type="protein sequence ID" value="CAD8989834.1"/>
    <property type="molecule type" value="Transcribed_RNA"/>
</dbReference>
<reference evidence="2" key="1">
    <citation type="submission" date="2021-01" db="EMBL/GenBank/DDBJ databases">
        <authorList>
            <person name="Corre E."/>
            <person name="Pelletier E."/>
            <person name="Niang G."/>
            <person name="Scheremetjew M."/>
            <person name="Finn R."/>
            <person name="Kale V."/>
            <person name="Holt S."/>
            <person name="Cochrane G."/>
            <person name="Meng A."/>
            <person name="Brown T."/>
            <person name="Cohen L."/>
        </authorList>
    </citation>
    <scope>NUCLEOTIDE SEQUENCE</scope>
    <source>
        <strain evidence="2">NIES-381</strain>
    </source>
</reference>
<protein>
    <submittedName>
        <fullName evidence="2">Uncharacterized protein</fullName>
    </submittedName>
</protein>
<feature type="compositionally biased region" description="Pro residues" evidence="1">
    <location>
        <begin position="110"/>
        <end position="122"/>
    </location>
</feature>
<gene>
    <name evidence="2" type="ORF">EGYM00392_LOCUS876</name>
</gene>
<accession>A0A7S1N1A5</accession>
<name>A0A7S1N1A5_9EUGL</name>
<dbReference type="AlphaFoldDB" id="A0A7S1N1A5"/>
<sequence length="202" mass="21748">MTALPLLLPWGLLPSPLRPSPQLLPLLLLLDMLPRPLPPSPLLPSPRLLCPMLQHVGVHAAMLVPQREGVVAHHCCGCGKKWGKGGASPAQKLQHYQKNKAHQQWLQPDQPDPTPPSPPAPNPSEVQAASAPIPTPTVACGGRCGHPKASSGGCGCTPKLCGCGKEWGVGVRDSEKEQHYNRSHTHKQWCLHVPKLDMAWVS</sequence>
<evidence type="ECO:0000256" key="1">
    <source>
        <dbReference type="SAM" id="MobiDB-lite"/>
    </source>
</evidence>